<dbReference type="EMBL" id="JAAMFM010000024">
    <property type="protein sequence ID" value="NVM96096.1"/>
    <property type="molecule type" value="Genomic_DNA"/>
</dbReference>
<name>A0A7Y7IIJ0_9MICC</name>
<evidence type="ECO:0000256" key="1">
    <source>
        <dbReference type="SAM" id="MobiDB-lite"/>
    </source>
</evidence>
<sequence length="79" mass="8595">MKIQNSDREQGKSTADSGTAHPAEGVAFAPKTKHRAASYDRGVQIAAARLRLVTDRQLGMETPTWIKELAAEKDRNSAS</sequence>
<evidence type="ECO:0000313" key="2">
    <source>
        <dbReference type="EMBL" id="NVM96096.1"/>
    </source>
</evidence>
<keyword evidence="3" id="KW-1185">Reference proteome</keyword>
<gene>
    <name evidence="2" type="ORF">G6034_14520</name>
</gene>
<protein>
    <submittedName>
        <fullName evidence="2">Uncharacterized protein</fullName>
    </submittedName>
</protein>
<dbReference type="AlphaFoldDB" id="A0A7Y7IIJ0"/>
<feature type="region of interest" description="Disordered" evidence="1">
    <location>
        <begin position="1"/>
        <end position="37"/>
    </location>
</feature>
<feature type="compositionally biased region" description="Basic and acidic residues" evidence="1">
    <location>
        <begin position="1"/>
        <end position="11"/>
    </location>
</feature>
<reference evidence="2 3" key="1">
    <citation type="submission" date="2020-02" db="EMBL/GenBank/DDBJ databases">
        <title>Genome sequence of strain AETb3-4.</title>
        <authorList>
            <person name="Gao J."/>
            <person name="Zhang X."/>
        </authorList>
    </citation>
    <scope>NUCLEOTIDE SEQUENCE [LARGE SCALE GENOMIC DNA]</scope>
    <source>
        <strain evidence="2 3">AETb3-4</strain>
    </source>
</reference>
<comment type="caution">
    <text evidence="2">The sequence shown here is derived from an EMBL/GenBank/DDBJ whole genome shotgun (WGS) entry which is preliminary data.</text>
</comment>
<organism evidence="2 3">
    <name type="scientific">Arthrobacter wenxiniae</name>
    <dbReference type="NCBI Taxonomy" id="2713570"/>
    <lineage>
        <taxon>Bacteria</taxon>
        <taxon>Bacillati</taxon>
        <taxon>Actinomycetota</taxon>
        <taxon>Actinomycetes</taxon>
        <taxon>Micrococcales</taxon>
        <taxon>Micrococcaceae</taxon>
        <taxon>Arthrobacter</taxon>
    </lineage>
</organism>
<evidence type="ECO:0000313" key="3">
    <source>
        <dbReference type="Proteomes" id="UP000543556"/>
    </source>
</evidence>
<proteinExistence type="predicted"/>
<accession>A0A7Y7IIJ0</accession>
<dbReference type="RefSeq" id="WP_176635777.1">
    <property type="nucleotide sequence ID" value="NZ_JAAMFM010000024.1"/>
</dbReference>
<dbReference type="Proteomes" id="UP000543556">
    <property type="component" value="Unassembled WGS sequence"/>
</dbReference>